<feature type="compositionally biased region" description="Basic and acidic residues" evidence="1">
    <location>
        <begin position="1"/>
        <end position="18"/>
    </location>
</feature>
<sequence length="56" mass="6224">HRKNGDEAGDDRPEKEPVAPDVLPCDLDLAQEAKVLVLRGKAEEREAHVDHLPSQE</sequence>
<name>A0ABR0LRI7_9PEZI</name>
<accession>A0ABR0LRI7</accession>
<dbReference type="EMBL" id="JAVRRA010013148">
    <property type="protein sequence ID" value="KAK5234312.1"/>
    <property type="molecule type" value="Genomic_DNA"/>
</dbReference>
<feature type="non-terminal residue" evidence="2">
    <location>
        <position position="1"/>
    </location>
</feature>
<evidence type="ECO:0000313" key="3">
    <source>
        <dbReference type="Proteomes" id="UP001357485"/>
    </source>
</evidence>
<keyword evidence="3" id="KW-1185">Reference proteome</keyword>
<dbReference type="Proteomes" id="UP001357485">
    <property type="component" value="Unassembled WGS sequence"/>
</dbReference>
<evidence type="ECO:0000313" key="2">
    <source>
        <dbReference type="EMBL" id="KAK5234312.1"/>
    </source>
</evidence>
<reference evidence="2 3" key="1">
    <citation type="submission" date="2023-08" db="EMBL/GenBank/DDBJ databases">
        <title>Black Yeasts Isolated from many extreme environments.</title>
        <authorList>
            <person name="Coleine C."/>
            <person name="Stajich J.E."/>
            <person name="Selbmann L."/>
        </authorList>
    </citation>
    <scope>NUCLEOTIDE SEQUENCE [LARGE SCALE GENOMIC DNA]</scope>
    <source>
        <strain evidence="2 3">CCFEE 536</strain>
    </source>
</reference>
<organism evidence="2 3">
    <name type="scientific">Cryomyces antarcticus</name>
    <dbReference type="NCBI Taxonomy" id="329879"/>
    <lineage>
        <taxon>Eukaryota</taxon>
        <taxon>Fungi</taxon>
        <taxon>Dikarya</taxon>
        <taxon>Ascomycota</taxon>
        <taxon>Pezizomycotina</taxon>
        <taxon>Dothideomycetes</taxon>
        <taxon>Dothideomycetes incertae sedis</taxon>
        <taxon>Cryomyces</taxon>
    </lineage>
</organism>
<feature type="region of interest" description="Disordered" evidence="1">
    <location>
        <begin position="1"/>
        <end position="24"/>
    </location>
</feature>
<comment type="caution">
    <text evidence="2">The sequence shown here is derived from an EMBL/GenBank/DDBJ whole genome shotgun (WGS) entry which is preliminary data.</text>
</comment>
<proteinExistence type="predicted"/>
<gene>
    <name evidence="2" type="ORF">LTR16_012655</name>
</gene>
<protein>
    <submittedName>
        <fullName evidence="2">Uncharacterized protein</fullName>
    </submittedName>
</protein>
<evidence type="ECO:0000256" key="1">
    <source>
        <dbReference type="SAM" id="MobiDB-lite"/>
    </source>
</evidence>